<reference evidence="4 7" key="2">
    <citation type="submission" date="2017-08" db="EMBL/GenBank/DDBJ databases">
        <title>The complete genome sequence of moderately halophilic actinomycete Actinopolyspora erythraea YIM 90600, the producer of novel erythromycin, novel actinopolysporins A-C and tubercidin.</title>
        <authorList>
            <person name="Yin M."/>
            <person name="Tang S."/>
        </authorList>
    </citation>
    <scope>NUCLEOTIDE SEQUENCE [LARGE SCALE GENOMIC DNA]</scope>
    <source>
        <strain evidence="4 7">YIM 90600</strain>
    </source>
</reference>
<dbReference type="AlphaFoldDB" id="A0A099DCC0"/>
<feature type="binding site" evidence="3">
    <location>
        <position position="268"/>
    </location>
    <ligand>
        <name>Mg(2+)</name>
        <dbReference type="ChEBI" id="CHEBI:18420"/>
        <label>1</label>
    </ligand>
</feature>
<feature type="binding site" evidence="3">
    <location>
        <position position="55"/>
    </location>
    <ligand>
        <name>Mg(2+)</name>
        <dbReference type="ChEBI" id="CHEBI:18420"/>
        <label>1</label>
    </ligand>
</feature>
<feature type="binding site" evidence="3">
    <location>
        <position position="56"/>
    </location>
    <ligand>
        <name>Mg(2+)</name>
        <dbReference type="ChEBI" id="CHEBI:18420"/>
        <label>1</label>
    </ligand>
</feature>
<feature type="binding site" evidence="3">
    <location>
        <position position="57"/>
    </location>
    <ligand>
        <name>Mg(2+)</name>
        <dbReference type="ChEBI" id="CHEBI:18420"/>
        <label>1</label>
    </ligand>
</feature>
<dbReference type="EMBL" id="JPMV01000005">
    <property type="protein sequence ID" value="KGI83020.1"/>
    <property type="molecule type" value="Genomic_DNA"/>
</dbReference>
<dbReference type="OrthoDB" id="9798107at2"/>
<comment type="similarity">
    <text evidence="1">Belongs to the ADP-ribosylglycohydrolase family.</text>
</comment>
<evidence type="ECO:0000313" key="7">
    <source>
        <dbReference type="Proteomes" id="UP000215043"/>
    </source>
</evidence>
<dbReference type="GO" id="GO:0016787">
    <property type="term" value="F:hydrolase activity"/>
    <property type="evidence" value="ECO:0007669"/>
    <property type="project" value="UniProtKB-KW"/>
</dbReference>
<comment type="cofactor">
    <cofactor evidence="3">
        <name>Mg(2+)</name>
        <dbReference type="ChEBI" id="CHEBI:18420"/>
    </cofactor>
    <text evidence="3">Binds 2 magnesium ions per subunit.</text>
</comment>
<evidence type="ECO:0000256" key="3">
    <source>
        <dbReference type="PIRSR" id="PIRSR605502-1"/>
    </source>
</evidence>
<organism evidence="4 7">
    <name type="scientific">Actinopolyspora erythraea</name>
    <dbReference type="NCBI Taxonomy" id="414996"/>
    <lineage>
        <taxon>Bacteria</taxon>
        <taxon>Bacillati</taxon>
        <taxon>Actinomycetota</taxon>
        <taxon>Actinomycetes</taxon>
        <taxon>Actinopolysporales</taxon>
        <taxon>Actinopolysporaceae</taxon>
        <taxon>Actinopolyspora</taxon>
    </lineage>
</organism>
<dbReference type="InterPro" id="IPR036705">
    <property type="entry name" value="Ribosyl_crysJ1_sf"/>
</dbReference>
<dbReference type="SUPFAM" id="SSF101478">
    <property type="entry name" value="ADP-ribosylglycohydrolase"/>
    <property type="match status" value="1"/>
</dbReference>
<dbReference type="EMBL" id="CP022752">
    <property type="protein sequence ID" value="ASU77015.1"/>
    <property type="molecule type" value="Genomic_DNA"/>
</dbReference>
<evidence type="ECO:0000256" key="2">
    <source>
        <dbReference type="ARBA" id="ARBA00022801"/>
    </source>
</evidence>
<evidence type="ECO:0008006" key="8">
    <source>
        <dbReference type="Google" id="ProtNLM"/>
    </source>
</evidence>
<dbReference type="Proteomes" id="UP000215043">
    <property type="component" value="Chromosome"/>
</dbReference>
<dbReference type="HOGENOM" id="CLU_024566_6_0_11"/>
<evidence type="ECO:0000313" key="6">
    <source>
        <dbReference type="Proteomes" id="UP000029737"/>
    </source>
</evidence>
<keyword evidence="6" id="KW-1185">Reference proteome</keyword>
<dbReference type="RefSeq" id="WP_043569574.1">
    <property type="nucleotide sequence ID" value="NZ_CP022752.1"/>
</dbReference>
<keyword evidence="3" id="KW-0460">Magnesium</keyword>
<dbReference type="InterPro" id="IPR005502">
    <property type="entry name" value="Ribosyl_crysJ1"/>
</dbReference>
<dbReference type="InterPro" id="IPR050792">
    <property type="entry name" value="ADP-ribosylglycohydrolase"/>
</dbReference>
<keyword evidence="3" id="KW-0479">Metal-binding</keyword>
<dbReference type="Proteomes" id="UP000029737">
    <property type="component" value="Unassembled WGS sequence"/>
</dbReference>
<evidence type="ECO:0000313" key="5">
    <source>
        <dbReference type="EMBL" id="KGI83020.1"/>
    </source>
</evidence>
<accession>A0A099DCC0</accession>
<name>A0A099DCC0_9ACTN</name>
<feature type="binding site" evidence="3">
    <location>
        <position position="271"/>
    </location>
    <ligand>
        <name>Mg(2+)</name>
        <dbReference type="ChEBI" id="CHEBI:18420"/>
        <label>1</label>
    </ligand>
</feature>
<dbReference type="PANTHER" id="PTHR16222">
    <property type="entry name" value="ADP-RIBOSYLGLYCOHYDROLASE"/>
    <property type="match status" value="1"/>
</dbReference>
<dbReference type="PANTHER" id="PTHR16222:SF24">
    <property type="entry name" value="ADP-RIBOSYLHYDROLASE ARH3"/>
    <property type="match status" value="1"/>
</dbReference>
<keyword evidence="2" id="KW-0378">Hydrolase</keyword>
<dbReference type="Gene3D" id="1.10.4080.10">
    <property type="entry name" value="ADP-ribosylation/Crystallin J1"/>
    <property type="match status" value="1"/>
</dbReference>
<gene>
    <name evidence="4" type="ORF">CDG81_00215</name>
    <name evidence="5" type="ORF">IL38_01450</name>
</gene>
<proteinExistence type="inferred from homology"/>
<feature type="binding site" evidence="3">
    <location>
        <position position="270"/>
    </location>
    <ligand>
        <name>Mg(2+)</name>
        <dbReference type="ChEBI" id="CHEBI:18420"/>
        <label>1</label>
    </ligand>
</feature>
<evidence type="ECO:0000313" key="4">
    <source>
        <dbReference type="EMBL" id="ASU77015.1"/>
    </source>
</evidence>
<dbReference type="GO" id="GO:0046872">
    <property type="term" value="F:metal ion binding"/>
    <property type="evidence" value="ECO:0007669"/>
    <property type="project" value="UniProtKB-KW"/>
</dbReference>
<protein>
    <recommendedName>
        <fullName evidence="8">ADP-ribosylglycohydrolase family protein</fullName>
    </recommendedName>
</protein>
<dbReference type="eggNOG" id="COG1397">
    <property type="taxonomic scope" value="Bacteria"/>
</dbReference>
<reference evidence="5 6" key="1">
    <citation type="journal article" date="2014" name="PLoS ONE">
        <title>Identification and Characterization of a New Erythromycin Biosynthetic Gene Cluster in Actinopolyspora erythraea YIM90600, a Novel Erythronolide-Producing Halophilic Actinomycete Isolated from Salt Field.</title>
        <authorList>
            <person name="Chen D."/>
            <person name="Feng J."/>
            <person name="Huang L."/>
            <person name="Zhang Q."/>
            <person name="Wu J."/>
            <person name="Zhu X."/>
            <person name="Duan Y."/>
            <person name="Xu Z."/>
        </authorList>
    </citation>
    <scope>NUCLEOTIDE SEQUENCE [LARGE SCALE GENOMIC DNA]</scope>
    <source>
        <strain evidence="5 6">YIM90600</strain>
    </source>
</reference>
<evidence type="ECO:0000256" key="1">
    <source>
        <dbReference type="ARBA" id="ARBA00010702"/>
    </source>
</evidence>
<dbReference type="KEGG" id="aey:CDG81_00215"/>
<sequence>MPLPEASSTASAKARGLLLGVTLGDAMGAAFEGHRHVDGEQLLQQERATTRLRYTDDTALTLALARHLAERSNPAPIDEDSLAVELAREWQREPWRGYGRGTREVFERVLRGTAWPEASGGGFQGRGSYGNGAAMRVAPVALVGTSPQHVVELARRSARVTHAHPDGQLGAMPQSCAVFLALHSDPEVPLERGRFLHRLARTVNHAEWRSRLEEVRELLDEASPASAAARLGNDATAGASVPLALLAFLRHPDHPAEAVRYAIRAGGDTDTTAAMAAAPTAARTGERGLPSAWLNRLENAATIGALAEALAERVPRCR</sequence>
<dbReference type="Pfam" id="PF03747">
    <property type="entry name" value="ADP_ribosyl_GH"/>
    <property type="match status" value="1"/>
</dbReference>